<feature type="chain" id="PRO_5004452039" evidence="3">
    <location>
        <begin position="20"/>
        <end position="360"/>
    </location>
</feature>
<dbReference type="PANTHER" id="PTHR11474:SF126">
    <property type="entry name" value="TYROSINASE-LIKE PROTEIN TYR-1-RELATED"/>
    <property type="match status" value="1"/>
</dbReference>
<dbReference type="GO" id="GO:0016491">
    <property type="term" value="F:oxidoreductase activity"/>
    <property type="evidence" value="ECO:0007669"/>
    <property type="project" value="InterPro"/>
</dbReference>
<dbReference type="AlphaFoldDB" id="R8BHX9"/>
<sequence length="360" mass="39776">MQLLSFLSAAVLLAQGAVAAPRPEDATESVAATSSCSKTLVRKEWRALSKKEQLDYIAAVQCLQQKPAKTGSLYPGVRSRYDDFQAVHIAMTEKIHFVGQFLPWHRQFVYLYETELRDTCCYTDWTKDAVSEAAWNKSPVFDSVYGFGGNGPYLADISGLPSTSLAPGPLTPRTGGGCVSTGPFANHTVSLGPGNSLTYTPHCLRRDFIPSLVTKKLTQAEVNWGTAATTFFEYTQHIEIASMASDLSGITTHGGGHFGVGGEVGELSDMYSSPGDPLFWMHHGKLDYEWNRWQRLSWAKRKTDIGGPDTMWAYPYNYWGDIPYNNITLDFKLSYPGLAPNVTIRDVMDITAGKLCYTYA</sequence>
<keyword evidence="7" id="KW-1185">Reference proteome</keyword>
<evidence type="ECO:0000313" key="7">
    <source>
        <dbReference type="Proteomes" id="UP000014074"/>
    </source>
</evidence>
<dbReference type="KEGG" id="tmn:UCRPA7_5596"/>
<gene>
    <name evidence="6" type="ORF">UCRPA7_5596</name>
</gene>
<evidence type="ECO:0000259" key="4">
    <source>
        <dbReference type="PROSITE" id="PS00497"/>
    </source>
</evidence>
<organism evidence="6 7">
    <name type="scientific">Phaeoacremonium minimum (strain UCR-PA7)</name>
    <name type="common">Esca disease fungus</name>
    <name type="synonym">Togninia minima</name>
    <dbReference type="NCBI Taxonomy" id="1286976"/>
    <lineage>
        <taxon>Eukaryota</taxon>
        <taxon>Fungi</taxon>
        <taxon>Dikarya</taxon>
        <taxon>Ascomycota</taxon>
        <taxon>Pezizomycotina</taxon>
        <taxon>Sordariomycetes</taxon>
        <taxon>Sordariomycetidae</taxon>
        <taxon>Togniniales</taxon>
        <taxon>Togniniaceae</taxon>
        <taxon>Phaeoacremonium</taxon>
    </lineage>
</organism>
<name>R8BHX9_PHAM7</name>
<dbReference type="Gene3D" id="1.10.1280.10">
    <property type="entry name" value="Di-copper center containing domain from catechol oxidase"/>
    <property type="match status" value="1"/>
</dbReference>
<reference evidence="7" key="1">
    <citation type="journal article" date="2013" name="Genome Announc.">
        <title>Draft genome sequence of the ascomycete Phaeoacremonium aleophilum strain UCR-PA7, a causal agent of the esca disease complex in grapevines.</title>
        <authorList>
            <person name="Blanco-Ulate B."/>
            <person name="Rolshausen P."/>
            <person name="Cantu D."/>
        </authorList>
    </citation>
    <scope>NUCLEOTIDE SEQUENCE [LARGE SCALE GENOMIC DNA]</scope>
    <source>
        <strain evidence="7">UCR-PA7</strain>
    </source>
</reference>
<feature type="signal peptide" evidence="3">
    <location>
        <begin position="1"/>
        <end position="19"/>
    </location>
</feature>
<dbReference type="SUPFAM" id="SSF48056">
    <property type="entry name" value="Di-copper centre-containing domain"/>
    <property type="match status" value="1"/>
</dbReference>
<keyword evidence="1" id="KW-0479">Metal-binding</keyword>
<dbReference type="InterPro" id="IPR050316">
    <property type="entry name" value="Tyrosinase/Hemocyanin"/>
</dbReference>
<dbReference type="EMBL" id="KB933187">
    <property type="protein sequence ID" value="EON98874.1"/>
    <property type="molecule type" value="Genomic_DNA"/>
</dbReference>
<dbReference type="Proteomes" id="UP000014074">
    <property type="component" value="Unassembled WGS sequence"/>
</dbReference>
<keyword evidence="3" id="KW-0732">Signal</keyword>
<dbReference type="GeneID" id="19326165"/>
<proteinExistence type="predicted"/>
<keyword evidence="2" id="KW-0186">Copper</keyword>
<dbReference type="OrthoDB" id="6132182at2759"/>
<evidence type="ECO:0000256" key="2">
    <source>
        <dbReference type="ARBA" id="ARBA00023008"/>
    </source>
</evidence>
<evidence type="ECO:0000259" key="5">
    <source>
        <dbReference type="PROSITE" id="PS00498"/>
    </source>
</evidence>
<dbReference type="Pfam" id="PF00264">
    <property type="entry name" value="Tyrosinase"/>
    <property type="match status" value="1"/>
</dbReference>
<evidence type="ECO:0000256" key="1">
    <source>
        <dbReference type="ARBA" id="ARBA00022723"/>
    </source>
</evidence>
<dbReference type="eggNOG" id="ENOG502S31Y">
    <property type="taxonomic scope" value="Eukaryota"/>
</dbReference>
<dbReference type="PROSITE" id="PS00498">
    <property type="entry name" value="TYROSINASE_2"/>
    <property type="match status" value="1"/>
</dbReference>
<feature type="domain" description="Tyrosinase copper-binding" evidence="4">
    <location>
        <begin position="96"/>
        <end position="113"/>
    </location>
</feature>
<evidence type="ECO:0000313" key="6">
    <source>
        <dbReference type="EMBL" id="EON98874.1"/>
    </source>
</evidence>
<dbReference type="PRINTS" id="PR00092">
    <property type="entry name" value="TYROSINASE"/>
</dbReference>
<dbReference type="PROSITE" id="PS00497">
    <property type="entry name" value="TYROSINASE_1"/>
    <property type="match status" value="1"/>
</dbReference>
<feature type="domain" description="Tyrosinase copper-binding" evidence="5">
    <location>
        <begin position="276"/>
        <end position="287"/>
    </location>
</feature>
<dbReference type="InterPro" id="IPR002227">
    <property type="entry name" value="Tyrosinase_Cu-bd"/>
</dbReference>
<dbReference type="InterPro" id="IPR008922">
    <property type="entry name" value="Di-copper_centre_dom_sf"/>
</dbReference>
<dbReference type="PANTHER" id="PTHR11474">
    <property type="entry name" value="TYROSINASE FAMILY MEMBER"/>
    <property type="match status" value="1"/>
</dbReference>
<dbReference type="HOGENOM" id="CLU_035914_0_0_1"/>
<accession>R8BHX9</accession>
<evidence type="ECO:0000256" key="3">
    <source>
        <dbReference type="SAM" id="SignalP"/>
    </source>
</evidence>
<dbReference type="GO" id="GO:0046872">
    <property type="term" value="F:metal ion binding"/>
    <property type="evidence" value="ECO:0007669"/>
    <property type="project" value="UniProtKB-KW"/>
</dbReference>
<dbReference type="RefSeq" id="XP_007916332.1">
    <property type="nucleotide sequence ID" value="XM_007918141.1"/>
</dbReference>
<protein>
    <submittedName>
        <fullName evidence="6">Putative tyrosinase central domain protein</fullName>
    </submittedName>
</protein>